<accession>A0A556AGP8</accession>
<protein>
    <submittedName>
        <fullName evidence="6">LysR family transcriptional regulator</fullName>
    </submittedName>
</protein>
<dbReference type="SUPFAM" id="SSF46785">
    <property type="entry name" value="Winged helix' DNA-binding domain"/>
    <property type="match status" value="1"/>
</dbReference>
<comment type="similarity">
    <text evidence="1">Belongs to the LysR transcriptional regulatory family.</text>
</comment>
<dbReference type="InterPro" id="IPR005119">
    <property type="entry name" value="LysR_subst-bd"/>
</dbReference>
<gene>
    <name evidence="6" type="ORF">FOZ76_17525</name>
</gene>
<keyword evidence="7" id="KW-1185">Reference proteome</keyword>
<comment type="caution">
    <text evidence="6">The sequence shown here is derived from an EMBL/GenBank/DDBJ whole genome shotgun (WGS) entry which is preliminary data.</text>
</comment>
<dbReference type="GO" id="GO:0003700">
    <property type="term" value="F:DNA-binding transcription factor activity"/>
    <property type="evidence" value="ECO:0007669"/>
    <property type="project" value="InterPro"/>
</dbReference>
<keyword evidence="3" id="KW-0238">DNA-binding</keyword>
<dbReference type="Proteomes" id="UP000318405">
    <property type="component" value="Unassembled WGS sequence"/>
</dbReference>
<dbReference type="Gene3D" id="1.10.10.10">
    <property type="entry name" value="Winged helix-like DNA-binding domain superfamily/Winged helix DNA-binding domain"/>
    <property type="match status" value="1"/>
</dbReference>
<dbReference type="Pfam" id="PF03466">
    <property type="entry name" value="LysR_substrate"/>
    <property type="match status" value="1"/>
</dbReference>
<dbReference type="PROSITE" id="PS50931">
    <property type="entry name" value="HTH_LYSR"/>
    <property type="match status" value="1"/>
</dbReference>
<name>A0A556AGP8_9BURK</name>
<dbReference type="InterPro" id="IPR036390">
    <property type="entry name" value="WH_DNA-bd_sf"/>
</dbReference>
<dbReference type="PANTHER" id="PTHR30346">
    <property type="entry name" value="TRANSCRIPTIONAL DUAL REGULATOR HCAR-RELATED"/>
    <property type="match status" value="1"/>
</dbReference>
<proteinExistence type="inferred from homology"/>
<dbReference type="OrthoDB" id="9157176at2"/>
<dbReference type="FunFam" id="1.10.10.10:FF:000001">
    <property type="entry name" value="LysR family transcriptional regulator"/>
    <property type="match status" value="1"/>
</dbReference>
<dbReference type="Pfam" id="PF00126">
    <property type="entry name" value="HTH_1"/>
    <property type="match status" value="1"/>
</dbReference>
<feature type="domain" description="HTH lysR-type" evidence="5">
    <location>
        <begin position="1"/>
        <end position="58"/>
    </location>
</feature>
<evidence type="ECO:0000256" key="3">
    <source>
        <dbReference type="ARBA" id="ARBA00023125"/>
    </source>
</evidence>
<sequence>MDLRRIRQFVVLSEVLNFRRAAERLHMTQPALSVSIQKLEADLGVALFRREASGVALTHSGQAALLEARRAIFHGEQFVEAARAANSGEGGILRIGFVGSTTYALLPKLVPRFRTDHPRVRLVLSQATSERIMHMLDEDALDIGLVRTPVVYTSGATLVQLEREDFVAALPVGHPHAGRPRLRLQDLQEEPFLMYSEETSPGLRAAAMSACQSAGFFPQLAQEATQVHTLLALVESGLGIALVPSVMERFSSDKVAIRRLSDLPAPGSIALALAYKAEMESPAARRFREVAAAAFPRR</sequence>
<evidence type="ECO:0000259" key="5">
    <source>
        <dbReference type="PROSITE" id="PS50931"/>
    </source>
</evidence>
<evidence type="ECO:0000313" key="6">
    <source>
        <dbReference type="EMBL" id="TSH92033.1"/>
    </source>
</evidence>
<keyword evidence="2" id="KW-0805">Transcription regulation</keyword>
<dbReference type="InterPro" id="IPR000847">
    <property type="entry name" value="LysR_HTH_N"/>
</dbReference>
<evidence type="ECO:0000313" key="7">
    <source>
        <dbReference type="Proteomes" id="UP000318405"/>
    </source>
</evidence>
<evidence type="ECO:0000256" key="2">
    <source>
        <dbReference type="ARBA" id="ARBA00023015"/>
    </source>
</evidence>
<dbReference type="PRINTS" id="PR00039">
    <property type="entry name" value="HTHLYSR"/>
</dbReference>
<dbReference type="EMBL" id="VLTJ01000031">
    <property type="protein sequence ID" value="TSH92033.1"/>
    <property type="molecule type" value="Genomic_DNA"/>
</dbReference>
<dbReference type="CDD" id="cd08414">
    <property type="entry name" value="PBP2_LTTR_aromatics_like"/>
    <property type="match status" value="1"/>
</dbReference>
<dbReference type="RefSeq" id="WP_143949583.1">
    <property type="nucleotide sequence ID" value="NZ_BAABMB010000001.1"/>
</dbReference>
<evidence type="ECO:0000256" key="1">
    <source>
        <dbReference type="ARBA" id="ARBA00009437"/>
    </source>
</evidence>
<dbReference type="GO" id="GO:0032993">
    <property type="term" value="C:protein-DNA complex"/>
    <property type="evidence" value="ECO:0007669"/>
    <property type="project" value="TreeGrafter"/>
</dbReference>
<dbReference type="AlphaFoldDB" id="A0A556AGP8"/>
<organism evidence="6 7">
    <name type="scientific">Verticiella sediminum</name>
    <dbReference type="NCBI Taxonomy" id="1247510"/>
    <lineage>
        <taxon>Bacteria</taxon>
        <taxon>Pseudomonadati</taxon>
        <taxon>Pseudomonadota</taxon>
        <taxon>Betaproteobacteria</taxon>
        <taxon>Burkholderiales</taxon>
        <taxon>Alcaligenaceae</taxon>
        <taxon>Verticiella</taxon>
    </lineage>
</organism>
<dbReference type="GO" id="GO:0003677">
    <property type="term" value="F:DNA binding"/>
    <property type="evidence" value="ECO:0007669"/>
    <property type="project" value="UniProtKB-KW"/>
</dbReference>
<dbReference type="SUPFAM" id="SSF53850">
    <property type="entry name" value="Periplasmic binding protein-like II"/>
    <property type="match status" value="1"/>
</dbReference>
<reference evidence="6 7" key="1">
    <citation type="submission" date="2019-07" db="EMBL/GenBank/DDBJ databases">
        <title>Qingshengfaniella alkalisoli gen. nov., sp. nov., isolated from saline soil.</title>
        <authorList>
            <person name="Xu L."/>
            <person name="Huang X.-X."/>
            <person name="Sun J.-Q."/>
        </authorList>
    </citation>
    <scope>NUCLEOTIDE SEQUENCE [LARGE SCALE GENOMIC DNA]</scope>
    <source>
        <strain evidence="6 7">DSM 27279</strain>
    </source>
</reference>
<dbReference type="PANTHER" id="PTHR30346:SF0">
    <property type="entry name" value="HCA OPERON TRANSCRIPTIONAL ACTIVATOR HCAR"/>
    <property type="match status" value="1"/>
</dbReference>
<dbReference type="InterPro" id="IPR036388">
    <property type="entry name" value="WH-like_DNA-bd_sf"/>
</dbReference>
<evidence type="ECO:0000256" key="4">
    <source>
        <dbReference type="ARBA" id="ARBA00023163"/>
    </source>
</evidence>
<dbReference type="Gene3D" id="3.40.190.10">
    <property type="entry name" value="Periplasmic binding protein-like II"/>
    <property type="match status" value="2"/>
</dbReference>
<keyword evidence="4" id="KW-0804">Transcription</keyword>